<dbReference type="InterPro" id="IPR005119">
    <property type="entry name" value="LysR_subst-bd"/>
</dbReference>
<accession>A0ABU5DRH3</accession>
<dbReference type="PANTHER" id="PTHR30537">
    <property type="entry name" value="HTH-TYPE TRANSCRIPTIONAL REGULATOR"/>
    <property type="match status" value="1"/>
</dbReference>
<comment type="similarity">
    <text evidence="1">Belongs to the LysR transcriptional regulatory family.</text>
</comment>
<evidence type="ECO:0000313" key="7">
    <source>
        <dbReference type="Proteomes" id="UP001285263"/>
    </source>
</evidence>
<evidence type="ECO:0000256" key="2">
    <source>
        <dbReference type="ARBA" id="ARBA00023015"/>
    </source>
</evidence>
<sequence length="214" mass="23206">MSSGFLEQVRCFVAVAHAGSMTVAAAQLRLAQPTITRQLAALEARLGAPLVRRSARALTLTEQGEKFLPRAERLLQAGQEAVLESPSSVSGFQGGLRVSCSHAFARHVLIPVRQRPWVFKGEAGNVSVRVDGRLSVSTTDALRTAVMADLSVAITPAWFWGDELAQGQVVRLLDHWHLSRKPLHAVTAERPQRDSKESAFADFVQAAFAPFNAA</sequence>
<gene>
    <name evidence="6" type="ORF">SNE35_29745</name>
</gene>
<dbReference type="PROSITE" id="PS50931">
    <property type="entry name" value="HTH_LYSR"/>
    <property type="match status" value="1"/>
</dbReference>
<keyword evidence="4" id="KW-0804">Transcription</keyword>
<evidence type="ECO:0000313" key="6">
    <source>
        <dbReference type="EMBL" id="MDY0748719.1"/>
    </source>
</evidence>
<reference evidence="6 7" key="1">
    <citation type="submission" date="2023-11" db="EMBL/GenBank/DDBJ databases">
        <title>Paucibacter sp. nov., isolated from fresh soil in Korea.</title>
        <authorList>
            <person name="Le N.T.T."/>
        </authorList>
    </citation>
    <scope>NUCLEOTIDE SEQUENCE [LARGE SCALE GENOMIC DNA]</scope>
    <source>
        <strain evidence="6 7">R3-3</strain>
    </source>
</reference>
<name>A0ABU5DRH3_9BURK</name>
<dbReference type="InterPro" id="IPR058163">
    <property type="entry name" value="LysR-type_TF_proteobact-type"/>
</dbReference>
<protein>
    <submittedName>
        <fullName evidence="6">LysR family transcriptional regulator</fullName>
    </submittedName>
</protein>
<dbReference type="Pfam" id="PF00126">
    <property type="entry name" value="HTH_1"/>
    <property type="match status" value="1"/>
</dbReference>
<keyword evidence="2" id="KW-0805">Transcription regulation</keyword>
<evidence type="ECO:0000259" key="5">
    <source>
        <dbReference type="PROSITE" id="PS50931"/>
    </source>
</evidence>
<dbReference type="Proteomes" id="UP001285263">
    <property type="component" value="Unassembled WGS sequence"/>
</dbReference>
<dbReference type="Gene3D" id="1.10.10.10">
    <property type="entry name" value="Winged helix-like DNA-binding domain superfamily/Winged helix DNA-binding domain"/>
    <property type="match status" value="1"/>
</dbReference>
<dbReference type="PANTHER" id="PTHR30537:SF3">
    <property type="entry name" value="TRANSCRIPTIONAL REGULATORY PROTEIN"/>
    <property type="match status" value="1"/>
</dbReference>
<evidence type="ECO:0000256" key="4">
    <source>
        <dbReference type="ARBA" id="ARBA00023163"/>
    </source>
</evidence>
<dbReference type="SUPFAM" id="SSF46785">
    <property type="entry name" value="Winged helix' DNA-binding domain"/>
    <property type="match status" value="1"/>
</dbReference>
<dbReference type="SUPFAM" id="SSF53850">
    <property type="entry name" value="Periplasmic binding protein-like II"/>
    <property type="match status" value="1"/>
</dbReference>
<dbReference type="Gene3D" id="3.40.190.10">
    <property type="entry name" value="Periplasmic binding protein-like II"/>
    <property type="match status" value="2"/>
</dbReference>
<evidence type="ECO:0000256" key="1">
    <source>
        <dbReference type="ARBA" id="ARBA00009437"/>
    </source>
</evidence>
<organism evidence="6 7">
    <name type="scientific">Roseateles agri</name>
    <dbReference type="NCBI Taxonomy" id="3098619"/>
    <lineage>
        <taxon>Bacteria</taxon>
        <taxon>Pseudomonadati</taxon>
        <taxon>Pseudomonadota</taxon>
        <taxon>Betaproteobacteria</taxon>
        <taxon>Burkholderiales</taxon>
        <taxon>Sphaerotilaceae</taxon>
        <taxon>Roseateles</taxon>
    </lineage>
</organism>
<dbReference type="EMBL" id="JAXCLA010000011">
    <property type="protein sequence ID" value="MDY0748719.1"/>
    <property type="molecule type" value="Genomic_DNA"/>
</dbReference>
<keyword evidence="3" id="KW-0238">DNA-binding</keyword>
<evidence type="ECO:0000256" key="3">
    <source>
        <dbReference type="ARBA" id="ARBA00023125"/>
    </source>
</evidence>
<keyword evidence="7" id="KW-1185">Reference proteome</keyword>
<dbReference type="Pfam" id="PF03466">
    <property type="entry name" value="LysR_substrate"/>
    <property type="match status" value="1"/>
</dbReference>
<proteinExistence type="inferred from homology"/>
<dbReference type="InterPro" id="IPR000847">
    <property type="entry name" value="LysR_HTH_N"/>
</dbReference>
<dbReference type="RefSeq" id="WP_320426685.1">
    <property type="nucleotide sequence ID" value="NZ_JAXCLA010000011.1"/>
</dbReference>
<comment type="caution">
    <text evidence="6">The sequence shown here is derived from an EMBL/GenBank/DDBJ whole genome shotgun (WGS) entry which is preliminary data.</text>
</comment>
<dbReference type="InterPro" id="IPR036390">
    <property type="entry name" value="WH_DNA-bd_sf"/>
</dbReference>
<dbReference type="PRINTS" id="PR00039">
    <property type="entry name" value="HTHLYSR"/>
</dbReference>
<feature type="domain" description="HTH lysR-type" evidence="5">
    <location>
        <begin position="1"/>
        <end position="61"/>
    </location>
</feature>
<dbReference type="InterPro" id="IPR036388">
    <property type="entry name" value="WH-like_DNA-bd_sf"/>
</dbReference>